<dbReference type="EMBL" id="JBHUOF010000049">
    <property type="protein sequence ID" value="MFD2802755.1"/>
    <property type="molecule type" value="Genomic_DNA"/>
</dbReference>
<accession>A0ABW5WGN7</accession>
<evidence type="ECO:0000313" key="3">
    <source>
        <dbReference type="Proteomes" id="UP001597478"/>
    </source>
</evidence>
<feature type="compositionally biased region" description="Acidic residues" evidence="1">
    <location>
        <begin position="78"/>
        <end position="90"/>
    </location>
</feature>
<name>A0ABW5WGN7_9PSEU</name>
<protein>
    <recommendedName>
        <fullName evidence="4">Tyr recombinase domain-containing protein</fullName>
    </recommendedName>
</protein>
<dbReference type="Proteomes" id="UP001597478">
    <property type="component" value="Unassembled WGS sequence"/>
</dbReference>
<proteinExistence type="predicted"/>
<feature type="compositionally biased region" description="Basic and acidic residues" evidence="1">
    <location>
        <begin position="68"/>
        <end position="77"/>
    </location>
</feature>
<keyword evidence="3" id="KW-1185">Reference proteome</keyword>
<dbReference type="RefSeq" id="WP_377395957.1">
    <property type="nucleotide sequence ID" value="NZ_JBHSAN010000054.1"/>
</dbReference>
<sequence length="98" mass="11044">MRRGRRPERQREAGRARRRRAGNIWASKAGTSTKDLMARMGHDDMRAALIYQRATSEADRRIADRLSELVEKHRRGEDDPDGPDDDDDDGSGALVPAT</sequence>
<evidence type="ECO:0008006" key="4">
    <source>
        <dbReference type="Google" id="ProtNLM"/>
    </source>
</evidence>
<feature type="region of interest" description="Disordered" evidence="1">
    <location>
        <begin position="1"/>
        <end position="31"/>
    </location>
</feature>
<evidence type="ECO:0000256" key="1">
    <source>
        <dbReference type="SAM" id="MobiDB-lite"/>
    </source>
</evidence>
<comment type="caution">
    <text evidence="2">The sequence shown here is derived from an EMBL/GenBank/DDBJ whole genome shotgun (WGS) entry which is preliminary data.</text>
</comment>
<feature type="region of interest" description="Disordered" evidence="1">
    <location>
        <begin position="68"/>
        <end position="98"/>
    </location>
</feature>
<reference evidence="3" key="1">
    <citation type="journal article" date="2019" name="Int. J. Syst. Evol. Microbiol.">
        <title>The Global Catalogue of Microorganisms (GCM) 10K type strain sequencing project: providing services to taxonomists for standard genome sequencing and annotation.</title>
        <authorList>
            <consortium name="The Broad Institute Genomics Platform"/>
            <consortium name="The Broad Institute Genome Sequencing Center for Infectious Disease"/>
            <person name="Wu L."/>
            <person name="Ma J."/>
        </authorList>
    </citation>
    <scope>NUCLEOTIDE SEQUENCE [LARGE SCALE GENOMIC DNA]</scope>
    <source>
        <strain evidence="3">IBRC-M 10906</strain>
    </source>
</reference>
<gene>
    <name evidence="2" type="ORF">ACFS2C_25520</name>
</gene>
<organism evidence="2 3">
    <name type="scientific">Prauserella oleivorans</name>
    <dbReference type="NCBI Taxonomy" id="1478153"/>
    <lineage>
        <taxon>Bacteria</taxon>
        <taxon>Bacillati</taxon>
        <taxon>Actinomycetota</taxon>
        <taxon>Actinomycetes</taxon>
        <taxon>Pseudonocardiales</taxon>
        <taxon>Pseudonocardiaceae</taxon>
        <taxon>Prauserella</taxon>
    </lineage>
</organism>
<evidence type="ECO:0000313" key="2">
    <source>
        <dbReference type="EMBL" id="MFD2802755.1"/>
    </source>
</evidence>